<accession>A0AA38FAG3</accession>
<evidence type="ECO:0000313" key="2">
    <source>
        <dbReference type="EMBL" id="KAH9298524.1"/>
    </source>
</evidence>
<protein>
    <submittedName>
        <fullName evidence="2">Uncharacterized protein</fullName>
    </submittedName>
</protein>
<evidence type="ECO:0000313" key="3">
    <source>
        <dbReference type="Proteomes" id="UP000824469"/>
    </source>
</evidence>
<proteinExistence type="predicted"/>
<feature type="non-terminal residue" evidence="2">
    <location>
        <position position="1"/>
    </location>
</feature>
<feature type="non-terminal residue" evidence="2">
    <location>
        <position position="69"/>
    </location>
</feature>
<feature type="compositionally biased region" description="Basic and acidic residues" evidence="1">
    <location>
        <begin position="20"/>
        <end position="30"/>
    </location>
</feature>
<dbReference type="AlphaFoldDB" id="A0AA38FAG3"/>
<keyword evidence="3" id="KW-1185">Reference proteome</keyword>
<dbReference type="Proteomes" id="UP000824469">
    <property type="component" value="Unassembled WGS sequence"/>
</dbReference>
<name>A0AA38FAG3_TAXCH</name>
<feature type="region of interest" description="Disordered" evidence="1">
    <location>
        <begin position="19"/>
        <end position="49"/>
    </location>
</feature>
<gene>
    <name evidence="2" type="ORF">KI387_030206</name>
</gene>
<dbReference type="EMBL" id="JAHRHJ020000010">
    <property type="protein sequence ID" value="KAH9298524.1"/>
    <property type="molecule type" value="Genomic_DNA"/>
</dbReference>
<reference evidence="2 3" key="1">
    <citation type="journal article" date="2021" name="Nat. Plants">
        <title>The Taxus genome provides insights into paclitaxel biosynthesis.</title>
        <authorList>
            <person name="Xiong X."/>
            <person name="Gou J."/>
            <person name="Liao Q."/>
            <person name="Li Y."/>
            <person name="Zhou Q."/>
            <person name="Bi G."/>
            <person name="Li C."/>
            <person name="Du R."/>
            <person name="Wang X."/>
            <person name="Sun T."/>
            <person name="Guo L."/>
            <person name="Liang H."/>
            <person name="Lu P."/>
            <person name="Wu Y."/>
            <person name="Zhang Z."/>
            <person name="Ro D.K."/>
            <person name="Shang Y."/>
            <person name="Huang S."/>
            <person name="Yan J."/>
        </authorList>
    </citation>
    <scope>NUCLEOTIDE SEQUENCE [LARGE SCALE GENOMIC DNA]</scope>
    <source>
        <strain evidence="2">Ta-2019</strain>
    </source>
</reference>
<comment type="caution">
    <text evidence="2">The sequence shown here is derived from an EMBL/GenBank/DDBJ whole genome shotgun (WGS) entry which is preliminary data.</text>
</comment>
<sequence length="69" mass="7593">SYDAWGKLSSIGSDLFEEYPMGRRDNRSSEVDLSYGGGEGDDDSILNGRITNVDSSKGWEVDNDTTLLE</sequence>
<organism evidence="2 3">
    <name type="scientific">Taxus chinensis</name>
    <name type="common">Chinese yew</name>
    <name type="synonym">Taxus wallichiana var. chinensis</name>
    <dbReference type="NCBI Taxonomy" id="29808"/>
    <lineage>
        <taxon>Eukaryota</taxon>
        <taxon>Viridiplantae</taxon>
        <taxon>Streptophyta</taxon>
        <taxon>Embryophyta</taxon>
        <taxon>Tracheophyta</taxon>
        <taxon>Spermatophyta</taxon>
        <taxon>Pinopsida</taxon>
        <taxon>Pinidae</taxon>
        <taxon>Conifers II</taxon>
        <taxon>Cupressales</taxon>
        <taxon>Taxaceae</taxon>
        <taxon>Taxus</taxon>
    </lineage>
</organism>
<evidence type="ECO:0000256" key="1">
    <source>
        <dbReference type="SAM" id="MobiDB-lite"/>
    </source>
</evidence>